<evidence type="ECO:0008006" key="3">
    <source>
        <dbReference type="Google" id="ProtNLM"/>
    </source>
</evidence>
<dbReference type="HOGENOM" id="CLU_1980218_0_0_7"/>
<dbReference type="KEGG" id="hoh:Hoch_0665"/>
<dbReference type="Proteomes" id="UP000001880">
    <property type="component" value="Chromosome"/>
</dbReference>
<dbReference type="STRING" id="502025.Hoch_0665"/>
<protein>
    <recommendedName>
        <fullName evidence="3">IraD/Gp25-like domain-containing protein</fullName>
    </recommendedName>
</protein>
<evidence type="ECO:0000313" key="1">
    <source>
        <dbReference type="EMBL" id="ACY13296.1"/>
    </source>
</evidence>
<dbReference type="eggNOG" id="COG3628">
    <property type="taxonomic scope" value="Bacteria"/>
</dbReference>
<dbReference type="AlphaFoldDB" id="D0LMS5"/>
<dbReference type="OrthoDB" id="5384120at2"/>
<proteinExistence type="predicted"/>
<dbReference type="Gene3D" id="3.10.450.40">
    <property type="match status" value="1"/>
</dbReference>
<sequence>MSNLLTPLRRDRKRDFAAGAGAALLRSKVTQALLTRGTTARTAGELPWRTAFGAGLDELRHQRNDDVLAELARVRVRDALRRWVPEAELVGLRVERAGAALALRVRIRATGEGGAPEMSLSVSLAEEGAR</sequence>
<dbReference type="SUPFAM" id="SSF160719">
    <property type="entry name" value="gpW/gp25-like"/>
    <property type="match status" value="1"/>
</dbReference>
<reference evidence="1 2" key="1">
    <citation type="journal article" date="2010" name="Stand. Genomic Sci.">
        <title>Complete genome sequence of Haliangium ochraceum type strain (SMP-2).</title>
        <authorList>
            <consortium name="US DOE Joint Genome Institute (JGI-PGF)"/>
            <person name="Ivanova N."/>
            <person name="Daum C."/>
            <person name="Lang E."/>
            <person name="Abt B."/>
            <person name="Kopitz M."/>
            <person name="Saunders E."/>
            <person name="Lapidus A."/>
            <person name="Lucas S."/>
            <person name="Glavina Del Rio T."/>
            <person name="Nolan M."/>
            <person name="Tice H."/>
            <person name="Copeland A."/>
            <person name="Cheng J.F."/>
            <person name="Chen F."/>
            <person name="Bruce D."/>
            <person name="Goodwin L."/>
            <person name="Pitluck S."/>
            <person name="Mavromatis K."/>
            <person name="Pati A."/>
            <person name="Mikhailova N."/>
            <person name="Chen A."/>
            <person name="Palaniappan K."/>
            <person name="Land M."/>
            <person name="Hauser L."/>
            <person name="Chang Y.J."/>
            <person name="Jeffries C.D."/>
            <person name="Detter J.C."/>
            <person name="Brettin T."/>
            <person name="Rohde M."/>
            <person name="Goker M."/>
            <person name="Bristow J."/>
            <person name="Markowitz V."/>
            <person name="Eisen J.A."/>
            <person name="Hugenholtz P."/>
            <person name="Kyrpides N.C."/>
            <person name="Klenk H.P."/>
        </authorList>
    </citation>
    <scope>NUCLEOTIDE SEQUENCE [LARGE SCALE GENOMIC DNA]</scope>
    <source>
        <strain evidence="2">DSM 14365 / CIP 107738 / JCM 11303 / AJ 13395 / SMP-2</strain>
    </source>
</reference>
<dbReference type="RefSeq" id="WP_012825923.1">
    <property type="nucleotide sequence ID" value="NC_013440.1"/>
</dbReference>
<accession>D0LMS5</accession>
<evidence type="ECO:0000313" key="2">
    <source>
        <dbReference type="Proteomes" id="UP000001880"/>
    </source>
</evidence>
<organism evidence="1 2">
    <name type="scientific">Haliangium ochraceum (strain DSM 14365 / JCM 11303 / SMP-2)</name>
    <dbReference type="NCBI Taxonomy" id="502025"/>
    <lineage>
        <taxon>Bacteria</taxon>
        <taxon>Pseudomonadati</taxon>
        <taxon>Myxococcota</taxon>
        <taxon>Polyangia</taxon>
        <taxon>Haliangiales</taxon>
        <taxon>Kofleriaceae</taxon>
        <taxon>Haliangium</taxon>
    </lineage>
</organism>
<name>D0LMS5_HALO1</name>
<dbReference type="EMBL" id="CP001804">
    <property type="protein sequence ID" value="ACY13296.1"/>
    <property type="molecule type" value="Genomic_DNA"/>
</dbReference>
<keyword evidence="2" id="KW-1185">Reference proteome</keyword>
<gene>
    <name evidence="1" type="ordered locus">Hoch_0665</name>
</gene>